<proteinExistence type="predicted"/>
<dbReference type="GO" id="GO:0005524">
    <property type="term" value="F:ATP binding"/>
    <property type="evidence" value="ECO:0007669"/>
    <property type="project" value="UniProtKB-KW"/>
</dbReference>
<dbReference type="GO" id="GO:0004674">
    <property type="term" value="F:protein serine/threonine kinase activity"/>
    <property type="evidence" value="ECO:0007669"/>
    <property type="project" value="TreeGrafter"/>
</dbReference>
<reference evidence="8" key="1">
    <citation type="journal article" date="2013" name="Nature">
        <title>Pan genome of the phytoplankton Emiliania underpins its global distribution.</title>
        <authorList>
            <person name="Read B.A."/>
            <person name="Kegel J."/>
            <person name="Klute M.J."/>
            <person name="Kuo A."/>
            <person name="Lefebvre S.C."/>
            <person name="Maumus F."/>
            <person name="Mayer C."/>
            <person name="Miller J."/>
            <person name="Monier A."/>
            <person name="Salamov A."/>
            <person name="Young J."/>
            <person name="Aguilar M."/>
            <person name="Claverie J.M."/>
            <person name="Frickenhaus S."/>
            <person name="Gonzalez K."/>
            <person name="Herman E.K."/>
            <person name="Lin Y.C."/>
            <person name="Napier J."/>
            <person name="Ogata H."/>
            <person name="Sarno A.F."/>
            <person name="Shmutz J."/>
            <person name="Schroeder D."/>
            <person name="de Vargas C."/>
            <person name="Verret F."/>
            <person name="von Dassow P."/>
            <person name="Valentin K."/>
            <person name="Van de Peer Y."/>
            <person name="Wheeler G."/>
            <person name="Dacks J.B."/>
            <person name="Delwiche C.F."/>
            <person name="Dyhrman S.T."/>
            <person name="Glockner G."/>
            <person name="John U."/>
            <person name="Richards T."/>
            <person name="Worden A.Z."/>
            <person name="Zhang X."/>
            <person name="Grigoriev I.V."/>
            <person name="Allen A.E."/>
            <person name="Bidle K."/>
            <person name="Borodovsky M."/>
            <person name="Bowler C."/>
            <person name="Brownlee C."/>
            <person name="Cock J.M."/>
            <person name="Elias M."/>
            <person name="Gladyshev V.N."/>
            <person name="Groth M."/>
            <person name="Guda C."/>
            <person name="Hadaegh A."/>
            <person name="Iglesias-Rodriguez M.D."/>
            <person name="Jenkins J."/>
            <person name="Jones B.M."/>
            <person name="Lawson T."/>
            <person name="Leese F."/>
            <person name="Lindquist E."/>
            <person name="Lobanov A."/>
            <person name="Lomsadze A."/>
            <person name="Malik S.B."/>
            <person name="Marsh M.E."/>
            <person name="Mackinder L."/>
            <person name="Mock T."/>
            <person name="Mueller-Roeber B."/>
            <person name="Pagarete A."/>
            <person name="Parker M."/>
            <person name="Probert I."/>
            <person name="Quesneville H."/>
            <person name="Raines C."/>
            <person name="Rensing S.A."/>
            <person name="Riano-Pachon D.M."/>
            <person name="Richier S."/>
            <person name="Rokitta S."/>
            <person name="Shiraiwa Y."/>
            <person name="Soanes D.M."/>
            <person name="van der Giezen M."/>
            <person name="Wahlund T.M."/>
            <person name="Williams B."/>
            <person name="Wilson W."/>
            <person name="Wolfe G."/>
            <person name="Wurch L.L."/>
        </authorList>
    </citation>
    <scope>NUCLEOTIDE SEQUENCE</scope>
</reference>
<evidence type="ECO:0000313" key="8">
    <source>
        <dbReference type="Proteomes" id="UP000013827"/>
    </source>
</evidence>
<protein>
    <recommendedName>
        <fullName evidence="6">Protein kinase domain-containing protein</fullName>
    </recommendedName>
</protein>
<keyword evidence="4" id="KW-0067">ATP-binding</keyword>
<dbReference type="EnsemblProtists" id="EOD23010">
    <property type="protein sequence ID" value="EOD23010"/>
    <property type="gene ID" value="EMIHUDRAFT_447772"/>
</dbReference>
<dbReference type="Pfam" id="PF07714">
    <property type="entry name" value="PK_Tyr_Ser-Thr"/>
    <property type="match status" value="1"/>
</dbReference>
<dbReference type="KEGG" id="ehx:EMIHUDRAFT_447772"/>
<evidence type="ECO:0000256" key="2">
    <source>
        <dbReference type="ARBA" id="ARBA00022741"/>
    </source>
</evidence>
<dbReference type="PROSITE" id="PS00108">
    <property type="entry name" value="PROTEIN_KINASE_ST"/>
    <property type="match status" value="1"/>
</dbReference>
<dbReference type="PANTHER" id="PTHR44329">
    <property type="entry name" value="SERINE/THREONINE-PROTEIN KINASE TNNI3K-RELATED"/>
    <property type="match status" value="1"/>
</dbReference>
<dbReference type="RefSeq" id="XP_005775439.1">
    <property type="nucleotide sequence ID" value="XM_005775382.1"/>
</dbReference>
<evidence type="ECO:0000313" key="7">
    <source>
        <dbReference type="EnsemblProtists" id="EOD23010"/>
    </source>
</evidence>
<accession>A0A0D3JHM5</accession>
<dbReference type="Gene3D" id="1.10.510.10">
    <property type="entry name" value="Transferase(Phosphotransferase) domain 1"/>
    <property type="match status" value="1"/>
</dbReference>
<dbReference type="PaxDb" id="2903-EOD23010"/>
<dbReference type="InterPro" id="IPR011009">
    <property type="entry name" value="Kinase-like_dom_sf"/>
</dbReference>
<dbReference type="InterPro" id="IPR008271">
    <property type="entry name" value="Ser/Thr_kinase_AS"/>
</dbReference>
<dbReference type="SUPFAM" id="SSF56112">
    <property type="entry name" value="Protein kinase-like (PK-like)"/>
    <property type="match status" value="1"/>
</dbReference>
<dbReference type="SMART" id="SM00220">
    <property type="entry name" value="S_TKc"/>
    <property type="match status" value="1"/>
</dbReference>
<evidence type="ECO:0000256" key="4">
    <source>
        <dbReference type="ARBA" id="ARBA00022840"/>
    </source>
</evidence>
<feature type="region of interest" description="Disordered" evidence="5">
    <location>
        <begin position="331"/>
        <end position="361"/>
    </location>
</feature>
<dbReference type="STRING" id="2903.R1E8L0"/>
<evidence type="ECO:0000256" key="5">
    <source>
        <dbReference type="SAM" id="MobiDB-lite"/>
    </source>
</evidence>
<dbReference type="InterPro" id="IPR001245">
    <property type="entry name" value="Ser-Thr/Tyr_kinase_cat_dom"/>
</dbReference>
<dbReference type="AlphaFoldDB" id="A0A0D3JHM5"/>
<evidence type="ECO:0000259" key="6">
    <source>
        <dbReference type="PROSITE" id="PS50011"/>
    </source>
</evidence>
<feature type="domain" description="Protein kinase" evidence="6">
    <location>
        <begin position="25"/>
        <end position="320"/>
    </location>
</feature>
<dbReference type="HOGENOM" id="CLU_000288_7_35_1"/>
<reference evidence="7" key="2">
    <citation type="submission" date="2024-10" db="UniProtKB">
        <authorList>
            <consortium name="EnsemblProtists"/>
        </authorList>
    </citation>
    <scope>IDENTIFICATION</scope>
</reference>
<dbReference type="PROSITE" id="PS50011">
    <property type="entry name" value="PROTEIN_KINASE_DOM"/>
    <property type="match status" value="1"/>
</dbReference>
<feature type="compositionally biased region" description="Low complexity" evidence="5">
    <location>
        <begin position="331"/>
        <end position="343"/>
    </location>
</feature>
<dbReference type="InterPro" id="IPR051681">
    <property type="entry name" value="Ser/Thr_Kinases-Pseudokinases"/>
</dbReference>
<name>A0A0D3JHM5_EMIH1</name>
<dbReference type="eggNOG" id="KOG0192">
    <property type="taxonomic scope" value="Eukaryota"/>
</dbReference>
<evidence type="ECO:0000256" key="1">
    <source>
        <dbReference type="ARBA" id="ARBA00022679"/>
    </source>
</evidence>
<organism evidence="7 8">
    <name type="scientific">Emiliania huxleyi (strain CCMP1516)</name>
    <dbReference type="NCBI Taxonomy" id="280463"/>
    <lineage>
        <taxon>Eukaryota</taxon>
        <taxon>Haptista</taxon>
        <taxon>Haptophyta</taxon>
        <taxon>Prymnesiophyceae</taxon>
        <taxon>Isochrysidales</taxon>
        <taxon>Noelaerhabdaceae</taxon>
        <taxon>Emiliania</taxon>
    </lineage>
</organism>
<keyword evidence="2" id="KW-0547">Nucleotide-binding</keyword>
<sequence length="361" mass="38317">MSRVAAAGERHGAAQEAIRISIDRLLFQRRVGAGASGTTYLARYQGADVCVKVAGGAANDLEAWKTEVRALAKLRHANIVRCLGGPPEPPRAGVLLEPPTHGLVLEYIEGTDLTRALASPTPRGFALCVGEGIADGMLYLHTRGVMHRDLKGANVMVGGDGLRTVKIIDFGLAARAPDDTKAGGWLTAETGTHRGAAPMIECTYRWMAPEVVLHERYSKAADVYSFAMVWYELLCHQLPFADRPPLQAAVSTALNGQRPPLPQGTPAPIAQLMTSCWQRDPASRPSFGEALQRVRGLRDEGGLSAADVAWLDAPEGHPVYYVTRRKAASATTGTPAAAEGASGMSRTEAEMDALAASGTVS</sequence>
<dbReference type="PANTHER" id="PTHR44329:SF288">
    <property type="entry name" value="MITOGEN-ACTIVATED PROTEIN KINASE KINASE KINASE 20"/>
    <property type="match status" value="1"/>
</dbReference>
<evidence type="ECO:0000256" key="3">
    <source>
        <dbReference type="ARBA" id="ARBA00022777"/>
    </source>
</evidence>
<dbReference type="InterPro" id="IPR000719">
    <property type="entry name" value="Prot_kinase_dom"/>
</dbReference>
<keyword evidence="8" id="KW-1185">Reference proteome</keyword>
<dbReference type="Proteomes" id="UP000013827">
    <property type="component" value="Unassembled WGS sequence"/>
</dbReference>
<dbReference type="Gene3D" id="3.30.200.20">
    <property type="entry name" value="Phosphorylase Kinase, domain 1"/>
    <property type="match status" value="1"/>
</dbReference>
<keyword evidence="1" id="KW-0808">Transferase</keyword>
<dbReference type="GeneID" id="17268557"/>
<keyword evidence="3" id="KW-0418">Kinase</keyword>